<dbReference type="Proteomes" id="UP000515151">
    <property type="component" value="Chromosome 7"/>
</dbReference>
<evidence type="ECO:0000313" key="9">
    <source>
        <dbReference type="Proteomes" id="UP000515151"/>
    </source>
</evidence>
<organism evidence="9 12">
    <name type="scientific">Punica granatum</name>
    <name type="common">Pomegranate</name>
    <dbReference type="NCBI Taxonomy" id="22663"/>
    <lineage>
        <taxon>Eukaryota</taxon>
        <taxon>Viridiplantae</taxon>
        <taxon>Streptophyta</taxon>
        <taxon>Embryophyta</taxon>
        <taxon>Tracheophyta</taxon>
        <taxon>Spermatophyta</taxon>
        <taxon>Magnoliopsida</taxon>
        <taxon>eudicotyledons</taxon>
        <taxon>Gunneridae</taxon>
        <taxon>Pentapetalae</taxon>
        <taxon>rosids</taxon>
        <taxon>malvids</taxon>
        <taxon>Myrtales</taxon>
        <taxon>Lythraceae</taxon>
        <taxon>Punica</taxon>
    </lineage>
</organism>
<dbReference type="SMART" id="SM00249">
    <property type="entry name" value="PHD"/>
    <property type="match status" value="2"/>
</dbReference>
<dbReference type="Pfam" id="PF23209">
    <property type="entry name" value="IDM1_C"/>
    <property type="match status" value="1"/>
</dbReference>
<dbReference type="Pfam" id="PF16135">
    <property type="entry name" value="TDBD"/>
    <property type="match status" value="1"/>
</dbReference>
<reference evidence="10 11" key="2">
    <citation type="submission" date="2025-04" db="UniProtKB">
        <authorList>
            <consortium name="RefSeq"/>
        </authorList>
    </citation>
    <scope>IDENTIFICATION</scope>
    <source>
        <tissue evidence="10 11">Leaf</tissue>
    </source>
</reference>
<dbReference type="RefSeq" id="XP_031406383.1">
    <property type="nucleotide sequence ID" value="XM_031550523.1"/>
</dbReference>
<evidence type="ECO:0000259" key="8">
    <source>
        <dbReference type="PROSITE" id="PS51186"/>
    </source>
</evidence>
<sequence length="1511" mass="167309">MFFDNGIENFFDDGFEGSTDERRIFREVFLGYHPGNDGGRKFSGAFNFECPLSKNTDSSICSNSDCSALTSQSSPNILSLPEPVTVNDDGRGNSAVRCFSDDFAIQQMSNPHVFLEQTKLSVEQPSGAVIDEKVLNSSMISYESISGTPHGADSVFHTATFPLVESFRQGVAWNYYLLKQNVATNGEVSVGITDALNGRFLALDGNLGKEVHASKAIASPVSQESYATRLLVASQSPCVGGQLEYAAQADERTMDYDIPGLGSSSIVESDAAKDPRPLLFSYALDLLKAAGWLITKHKRPCRRYLESKYRSPAGRSFREFSKVWKACGEILLADRYVMLQQDDGQGWNDITLFFSELYDTLMSMKIEQNQLGVSRSLVQQWNILNPFVTVIFIDKKIGMLRKGEVVKAKCNLLVDKYEKRNVVLGLSHANGKDGRRGTALNCGDVNMNEHAQRQLPGPLSHPVESKERHFNDINEKRDTVLGLKCADKYGMRGSVLALNRGGVKMNKLAQGQLSGLLSHPAECKVRLFNDKNEKRDTVLGLKCGDFKASLLFGGQFPGLISDWSHPSDSGVAVLDGKADAFPKQSHGEYFLQSSFQRTEETERSLLGTSVYMPTVNDDGLMETGEGIRGRHCDEIDGGNPLLTLNSVTDAVNAMPSPCNNNFPRSGSVYSLPDALALAFPHSDGKASFFSHDLENVERHRELVQDTSIVAWESKNYSHEEQGTDEMGHNLATLQGDHPDCPNSCILSGCKSCKILSENVEQIDLNDTEQSGNNGKETNQCSVVDVILKKKIRRRLKKISEIKSIELHKTPIIGQPHDKAKPLDVDASLSQLELDQKQERVEAEARSQGSYKSSISFSEHQFEKKRVKQKKIHQRCDDIEKGKKRSRKCEIDDDELLVSAIIKNKEVSASLSGSKPKRKGCKSRVRRMMKSKTGGCRLLPRQLGKAGKLSLEGKWSLLGARSVLSWLINSGVISPKDVIQYRDPKNKTLVKDGRVTMDGIICNCCNEVLSLSQFKIHAGFKLNRPCLSLFMESGEPFTLCELQAWSSEYKSRKSGKLTHQADDNDQNDDSCGLCGDGGELICCDNCPSTFHQACLLTEDLPEGNWYCANCTCRMCGCLVDRSSSDARKCSQCEHKYHESCMKEKKLDPVVSDAWFCGGSCREVQSGLHSRIGLINHIADGYSWTLLRCIHDDQKVHSAQRFALKAECNSKLAVALSIVEECFASMVDLRTGIDMIPHVMYNWGSEFARLNFQGFCTMVLEKDDVLITAASVRLHGVAVAEMPLIATCSKFRRRGMCRRLMTALEELLISLKVEKLVIAAIPELVETWTKGFNFEIVEKDEKQSLKKINLMVFPGTILLKKPLFQSHNADTRTGHVGLEDFAKEANTHQLSINDAPDSEVIPAIKSEHQPQGEPHNKDDILGEKINSMEQPVAQGKPKRVDQTIIVKPVNKDGLVPGRPEIDSKGPKVVLGLTILRDQFLKPSCTESVCNAGVSPSVYGLKQVSFRGTVSEAL</sequence>
<feature type="domain" description="PHD-type" evidence="7">
    <location>
        <begin position="1067"/>
        <end position="1112"/>
    </location>
</feature>
<evidence type="ECO:0000259" key="7">
    <source>
        <dbReference type="PROSITE" id="PS50016"/>
    </source>
</evidence>
<dbReference type="SUPFAM" id="SSF55729">
    <property type="entry name" value="Acyl-CoA N-acyltransferases (Nat)"/>
    <property type="match status" value="1"/>
</dbReference>
<keyword evidence="3 6" id="KW-0863">Zinc-finger</keyword>
<dbReference type="Gene3D" id="3.30.40.10">
    <property type="entry name" value="Zinc/RING finger domain, C3HC4 (zinc finger)"/>
    <property type="match status" value="1"/>
</dbReference>
<evidence type="ECO:0000256" key="1">
    <source>
        <dbReference type="ARBA" id="ARBA00004123"/>
    </source>
</evidence>
<dbReference type="InterPro" id="IPR032308">
    <property type="entry name" value="TDBD"/>
</dbReference>
<dbReference type="GO" id="GO:0016747">
    <property type="term" value="F:acyltransferase activity, transferring groups other than amino-acyl groups"/>
    <property type="evidence" value="ECO:0007669"/>
    <property type="project" value="InterPro"/>
</dbReference>
<dbReference type="PANTHER" id="PTHR46508">
    <property type="entry name" value="PHD FINGER FAMILY PROTEIN"/>
    <property type="match status" value="1"/>
</dbReference>
<evidence type="ECO:0000313" key="10">
    <source>
        <dbReference type="RefSeq" id="XP_031406383.1"/>
    </source>
</evidence>
<dbReference type="GeneID" id="116214982"/>
<dbReference type="SUPFAM" id="SSF57903">
    <property type="entry name" value="FYVE/PHD zinc finger"/>
    <property type="match status" value="1"/>
</dbReference>
<dbReference type="Pfam" id="PF00628">
    <property type="entry name" value="PHD"/>
    <property type="match status" value="1"/>
</dbReference>
<evidence type="ECO:0000256" key="2">
    <source>
        <dbReference type="ARBA" id="ARBA00022723"/>
    </source>
</evidence>
<dbReference type="GO" id="GO:0005634">
    <property type="term" value="C:nucleus"/>
    <property type="evidence" value="ECO:0007669"/>
    <property type="project" value="UniProtKB-SubCell"/>
</dbReference>
<evidence type="ECO:0000313" key="11">
    <source>
        <dbReference type="RefSeq" id="XP_031406384.1"/>
    </source>
</evidence>
<protein>
    <submittedName>
        <fullName evidence="10 11">Increased DNA methylation 1</fullName>
    </submittedName>
</protein>
<dbReference type="PROSITE" id="PS01359">
    <property type="entry name" value="ZF_PHD_1"/>
    <property type="match status" value="1"/>
</dbReference>
<keyword evidence="5" id="KW-0539">Nucleus</keyword>
<dbReference type="CDD" id="cd04301">
    <property type="entry name" value="NAT_SF"/>
    <property type="match status" value="1"/>
</dbReference>
<dbReference type="PROSITE" id="PS51186">
    <property type="entry name" value="GNAT"/>
    <property type="match status" value="1"/>
</dbReference>
<evidence type="ECO:0000256" key="5">
    <source>
        <dbReference type="ARBA" id="ARBA00023242"/>
    </source>
</evidence>
<evidence type="ECO:0000256" key="3">
    <source>
        <dbReference type="ARBA" id="ARBA00022771"/>
    </source>
</evidence>
<dbReference type="InterPro" id="IPR013083">
    <property type="entry name" value="Znf_RING/FYVE/PHD"/>
</dbReference>
<keyword evidence="2" id="KW-0479">Metal-binding</keyword>
<dbReference type="GO" id="GO:0008270">
    <property type="term" value="F:zinc ion binding"/>
    <property type="evidence" value="ECO:0007669"/>
    <property type="project" value="UniProtKB-KW"/>
</dbReference>
<dbReference type="InterPro" id="IPR019787">
    <property type="entry name" value="Znf_PHD-finger"/>
</dbReference>
<accession>A0A6P8EI43</accession>
<dbReference type="OrthoDB" id="429143at2759"/>
<dbReference type="InterPro" id="IPR001965">
    <property type="entry name" value="Znf_PHD"/>
</dbReference>
<gene>
    <name evidence="10 11 12" type="primary">LOC116214982</name>
</gene>
<dbReference type="FunFam" id="3.30.40.10:FF:000465">
    <property type="entry name" value="Increased DNA methylation 1"/>
    <property type="match status" value="1"/>
</dbReference>
<dbReference type="InterPro" id="IPR000182">
    <property type="entry name" value="GNAT_dom"/>
</dbReference>
<dbReference type="RefSeq" id="XP_031406385.1">
    <property type="nucleotide sequence ID" value="XM_031550525.1"/>
</dbReference>
<dbReference type="InterPro" id="IPR056511">
    <property type="entry name" value="IDM1_C"/>
</dbReference>
<keyword evidence="4" id="KW-0862">Zinc</keyword>
<name>A0A6P8EI43_PUNGR</name>
<dbReference type="PROSITE" id="PS50016">
    <property type="entry name" value="ZF_PHD_2"/>
    <property type="match status" value="1"/>
</dbReference>
<evidence type="ECO:0000256" key="4">
    <source>
        <dbReference type="ARBA" id="ARBA00022833"/>
    </source>
</evidence>
<dbReference type="InterPro" id="IPR019786">
    <property type="entry name" value="Zinc_finger_PHD-type_CS"/>
</dbReference>
<proteinExistence type="predicted"/>
<keyword evidence="9" id="KW-1185">Reference proteome</keyword>
<dbReference type="RefSeq" id="XP_031406384.1">
    <property type="nucleotide sequence ID" value="XM_031550524.1"/>
</dbReference>
<evidence type="ECO:0000313" key="12">
    <source>
        <dbReference type="RefSeq" id="XP_031406385.1"/>
    </source>
</evidence>
<reference evidence="9" key="1">
    <citation type="journal article" date="2020" name="Plant Biotechnol. J.">
        <title>The pomegranate (Punica granatum L.) draft genome dissects genetic divergence between soft- and hard-seeded cultivars.</title>
        <authorList>
            <person name="Luo X."/>
            <person name="Li H."/>
            <person name="Wu Z."/>
            <person name="Yao W."/>
            <person name="Zhao P."/>
            <person name="Cao D."/>
            <person name="Yu H."/>
            <person name="Li K."/>
            <person name="Poudel K."/>
            <person name="Zhao D."/>
            <person name="Zhang F."/>
            <person name="Xia X."/>
            <person name="Chen L."/>
            <person name="Wang Q."/>
            <person name="Jing D."/>
            <person name="Cao S."/>
        </authorList>
    </citation>
    <scope>NUCLEOTIDE SEQUENCE [LARGE SCALE GENOMIC DNA]</scope>
</reference>
<dbReference type="InterPro" id="IPR016181">
    <property type="entry name" value="Acyl_CoA_acyltransferase"/>
</dbReference>
<dbReference type="PANTHER" id="PTHR46508:SF2">
    <property type="entry name" value="INCREASED DNA METHYLATION 1"/>
    <property type="match status" value="1"/>
</dbReference>
<feature type="domain" description="N-acetyltransferase" evidence="8">
    <location>
        <begin position="1225"/>
        <end position="1362"/>
    </location>
</feature>
<dbReference type="InterPro" id="IPR011011">
    <property type="entry name" value="Znf_FYVE_PHD"/>
</dbReference>
<comment type="subcellular location">
    <subcellularLocation>
        <location evidence="1">Nucleus</location>
    </subcellularLocation>
</comment>
<evidence type="ECO:0000256" key="6">
    <source>
        <dbReference type="PROSITE-ProRule" id="PRU00146"/>
    </source>
</evidence>